<dbReference type="PANTHER" id="PTHR33371">
    <property type="entry name" value="INTERMEMBRANE PHOSPHOLIPID TRANSPORT SYSTEM BINDING PROTEIN MLAD-RELATED"/>
    <property type="match status" value="1"/>
</dbReference>
<dbReference type="InterPro" id="IPR052336">
    <property type="entry name" value="MlaD_Phospholipid_Transporter"/>
</dbReference>
<name>A0A161Z7C1_9NOCA</name>
<dbReference type="InterPro" id="IPR003399">
    <property type="entry name" value="Mce/MlaD"/>
</dbReference>
<reference evidence="3 4" key="1">
    <citation type="submission" date="2016-04" db="EMBL/GenBank/DDBJ databases">
        <authorList>
            <person name="Evans L.H."/>
            <person name="Alamgir A."/>
            <person name="Owens N."/>
            <person name="Weber N.D."/>
            <person name="Virtaneva K."/>
            <person name="Barbian K."/>
            <person name="Babar A."/>
            <person name="Rosenke K."/>
        </authorList>
    </citation>
    <scope>NUCLEOTIDE SEQUENCE [LARGE SCALE GENOMIC DNA]</scope>
    <source>
        <strain evidence="3 4">IFM 0406</strain>
    </source>
</reference>
<protein>
    <recommendedName>
        <fullName evidence="2">Mce/MlaD domain-containing protein</fullName>
    </recommendedName>
</protein>
<evidence type="ECO:0000313" key="4">
    <source>
        <dbReference type="Proteomes" id="UP000076512"/>
    </source>
</evidence>
<comment type="caution">
    <text evidence="3">The sequence shown here is derived from an EMBL/GenBank/DDBJ whole genome shotgun (WGS) entry which is preliminary data.</text>
</comment>
<dbReference type="AlphaFoldDB" id="A0A161Z7C1"/>
<dbReference type="EMBL" id="LWGR01000002">
    <property type="protein sequence ID" value="KZM76034.1"/>
    <property type="molecule type" value="Genomic_DNA"/>
</dbReference>
<dbReference type="Proteomes" id="UP000076512">
    <property type="component" value="Unassembled WGS sequence"/>
</dbReference>
<keyword evidence="4" id="KW-1185">Reference proteome</keyword>
<evidence type="ECO:0000259" key="2">
    <source>
        <dbReference type="Pfam" id="PF02470"/>
    </source>
</evidence>
<dbReference type="Pfam" id="PF02470">
    <property type="entry name" value="MlaD"/>
    <property type="match status" value="1"/>
</dbReference>
<proteinExistence type="predicted"/>
<organism evidence="3 4">
    <name type="scientific">Nocardia terpenica</name>
    <dbReference type="NCBI Taxonomy" id="455432"/>
    <lineage>
        <taxon>Bacteria</taxon>
        <taxon>Bacillati</taxon>
        <taxon>Actinomycetota</taxon>
        <taxon>Actinomycetes</taxon>
        <taxon>Mycobacteriales</taxon>
        <taxon>Nocardiaceae</taxon>
        <taxon>Nocardia</taxon>
    </lineage>
</organism>
<dbReference type="PANTHER" id="PTHR33371:SF4">
    <property type="entry name" value="INTERMEMBRANE PHOSPHOLIPID TRANSPORT SYSTEM BINDING PROTEIN MLAD"/>
    <property type="match status" value="1"/>
</dbReference>
<accession>A0A161Z7C1</accession>
<feature type="domain" description="Mce/MlaD" evidence="2">
    <location>
        <begin position="42"/>
        <end position="115"/>
    </location>
</feature>
<dbReference type="STRING" id="455432.AWN90_17195"/>
<keyword evidence="1" id="KW-0812">Transmembrane</keyword>
<keyword evidence="1" id="KW-1133">Transmembrane helix</keyword>
<keyword evidence="1" id="KW-0472">Membrane</keyword>
<gene>
    <name evidence="3" type="ORF">AWN90_17195</name>
</gene>
<evidence type="ECO:0000313" key="3">
    <source>
        <dbReference type="EMBL" id="KZM76034.1"/>
    </source>
</evidence>
<evidence type="ECO:0000256" key="1">
    <source>
        <dbReference type="SAM" id="Phobius"/>
    </source>
</evidence>
<sequence length="363" mass="38279">MLTVYRLLASRGLLSAVVAGLAALIAFGGYAIVADPRQPMLHYCARMPDAVGLYPGTHVRVRGVAVGTITAIRPESPTVRVDFDIDAKYPLHGDVSAVTVAPTLAADRDLAVLPGPSSAARWSPAHCITRTLTPKSITETLRAVDTLARRLNSDDDPQLLRDTIDSLRTATAGTGAQANRLITTLGSVLRTPDTAVTQVGQLIDALGSLAATISANWAELQQVLTRFPDVFHQINDEIFSNITGLVDSLRIILPWADDLTHRYGGAILGGLDAAVPYMRLIAADADSLQQIVARFPALATAFTRATAPDGKPVLTWAPPKLALPRPAADQVCAAVNAIVPGRCTGDPATTDMTTLIFGSAGAR</sequence>
<feature type="transmembrane region" description="Helical" evidence="1">
    <location>
        <begin position="12"/>
        <end position="33"/>
    </location>
</feature>